<dbReference type="EMBL" id="KN561052">
    <property type="protein sequence ID" value="KHJ86256.1"/>
    <property type="molecule type" value="Genomic_DNA"/>
</dbReference>
<organism evidence="10 11">
    <name type="scientific">Oesophagostomum dentatum</name>
    <name type="common">Nodular worm</name>
    <dbReference type="NCBI Taxonomy" id="61180"/>
    <lineage>
        <taxon>Eukaryota</taxon>
        <taxon>Metazoa</taxon>
        <taxon>Ecdysozoa</taxon>
        <taxon>Nematoda</taxon>
        <taxon>Chromadorea</taxon>
        <taxon>Rhabditida</taxon>
        <taxon>Rhabditina</taxon>
        <taxon>Rhabditomorpha</taxon>
        <taxon>Strongyloidea</taxon>
        <taxon>Strongylidae</taxon>
        <taxon>Oesophagostomum</taxon>
    </lineage>
</organism>
<dbReference type="Proteomes" id="UP000053660">
    <property type="component" value="Unassembled WGS sequence"/>
</dbReference>
<dbReference type="PANTHER" id="PTHR12929">
    <property type="entry name" value="SOLUTE CARRIER FAMILY 52"/>
    <property type="match status" value="1"/>
</dbReference>
<feature type="non-terminal residue" evidence="10">
    <location>
        <position position="1"/>
    </location>
</feature>
<comment type="caution">
    <text evidence="9">Lacks conserved residue(s) required for the propagation of feature annotation.</text>
</comment>
<dbReference type="Pfam" id="PF06237">
    <property type="entry name" value="SLC52_ribofla_tr"/>
    <property type="match status" value="1"/>
</dbReference>
<dbReference type="OrthoDB" id="9995836at2759"/>
<evidence type="ECO:0000313" key="11">
    <source>
        <dbReference type="Proteomes" id="UP000053660"/>
    </source>
</evidence>
<dbReference type="AlphaFoldDB" id="A0A0B1SQT7"/>
<evidence type="ECO:0000256" key="2">
    <source>
        <dbReference type="ARBA" id="ARBA00004651"/>
    </source>
</evidence>
<dbReference type="GO" id="GO:0032217">
    <property type="term" value="F:riboflavin transmembrane transporter activity"/>
    <property type="evidence" value="ECO:0007669"/>
    <property type="project" value="UniProtKB-UniRule"/>
</dbReference>
<sequence length="175" mass="18991">LLYIFVTHIISSNYLVQVEVRPKTSVAKAHLSGVKYAVVLIATAIVNAQMNGVIPSVQSYAALPYSQATYHYGLALANVVSPTMSFLPFLIKIRSLPVLCLLTVCSSTVTAFIIFLATLSPNLIFDSRTIGSALSIISSLCAAGLHSYLRVTFASLLREGEQSESRLFWCGVFIQ</sequence>
<evidence type="ECO:0000256" key="1">
    <source>
        <dbReference type="ARBA" id="ARBA00000215"/>
    </source>
</evidence>
<feature type="transmembrane region" description="Helical" evidence="9">
    <location>
        <begin position="33"/>
        <end position="50"/>
    </location>
</feature>
<comment type="function">
    <text evidence="9">Plasma membrane transporter mediating the uptake by cells of the water soluble vitamin B2/riboflavin that plays a key role in biochemical oxidation-reduction reactions of the carbohydrate, lipid, and amino acid metabolism.</text>
</comment>
<feature type="non-terminal residue" evidence="10">
    <location>
        <position position="175"/>
    </location>
</feature>
<evidence type="ECO:0000256" key="3">
    <source>
        <dbReference type="ARBA" id="ARBA00006366"/>
    </source>
</evidence>
<keyword evidence="7 9" id="KW-1133">Transmembrane helix</keyword>
<dbReference type="InterPro" id="IPR009357">
    <property type="entry name" value="Riboflavin_transptr"/>
</dbReference>
<keyword evidence="5 9" id="KW-1003">Cell membrane</keyword>
<reference evidence="10 11" key="1">
    <citation type="submission" date="2014-03" db="EMBL/GenBank/DDBJ databases">
        <title>Draft genome of the hookworm Oesophagostomum dentatum.</title>
        <authorList>
            <person name="Mitreva M."/>
        </authorList>
    </citation>
    <scope>NUCLEOTIDE SEQUENCE [LARGE SCALE GENOMIC DNA]</scope>
    <source>
        <strain evidence="10 11">OD-Hann</strain>
    </source>
</reference>
<evidence type="ECO:0000313" key="10">
    <source>
        <dbReference type="EMBL" id="KHJ86256.1"/>
    </source>
</evidence>
<feature type="transmembrane region" description="Helical" evidence="9">
    <location>
        <begin position="98"/>
        <end position="118"/>
    </location>
</feature>
<evidence type="ECO:0000256" key="8">
    <source>
        <dbReference type="ARBA" id="ARBA00023136"/>
    </source>
</evidence>
<dbReference type="GO" id="GO:0005886">
    <property type="term" value="C:plasma membrane"/>
    <property type="evidence" value="ECO:0007669"/>
    <property type="project" value="UniProtKB-SubCell"/>
</dbReference>
<gene>
    <name evidence="10" type="ORF">OESDEN_13999</name>
</gene>
<evidence type="ECO:0000256" key="5">
    <source>
        <dbReference type="ARBA" id="ARBA00022475"/>
    </source>
</evidence>
<feature type="transmembrane region" description="Helical" evidence="9">
    <location>
        <begin position="130"/>
        <end position="149"/>
    </location>
</feature>
<comment type="catalytic activity">
    <reaction evidence="1 9">
        <text>riboflavin(in) = riboflavin(out)</text>
        <dbReference type="Rhea" id="RHEA:35015"/>
        <dbReference type="ChEBI" id="CHEBI:57986"/>
    </reaction>
</comment>
<evidence type="ECO:0000256" key="6">
    <source>
        <dbReference type="ARBA" id="ARBA00022692"/>
    </source>
</evidence>
<keyword evidence="11" id="KW-1185">Reference proteome</keyword>
<evidence type="ECO:0000256" key="7">
    <source>
        <dbReference type="ARBA" id="ARBA00022989"/>
    </source>
</evidence>
<keyword evidence="6 9" id="KW-0812">Transmembrane</keyword>
<dbReference type="PANTHER" id="PTHR12929:SF10">
    <property type="entry name" value="RIBOFLAVIN TRANSPORTER"/>
    <property type="match status" value="1"/>
</dbReference>
<feature type="transmembrane region" description="Helical" evidence="9">
    <location>
        <begin position="70"/>
        <end position="91"/>
    </location>
</feature>
<comment type="subcellular location">
    <subcellularLocation>
        <location evidence="2 9">Cell membrane</location>
        <topology evidence="2 9">Multi-pass membrane protein</topology>
    </subcellularLocation>
</comment>
<comment type="similarity">
    <text evidence="3 9">Belongs to the riboflavin transporter family.</text>
</comment>
<protein>
    <recommendedName>
        <fullName evidence="9">Riboflavin transporter</fullName>
    </recommendedName>
</protein>
<keyword evidence="4 9" id="KW-0813">Transport</keyword>
<evidence type="ECO:0000256" key="9">
    <source>
        <dbReference type="RuleBase" id="RU368035"/>
    </source>
</evidence>
<evidence type="ECO:0000256" key="4">
    <source>
        <dbReference type="ARBA" id="ARBA00022448"/>
    </source>
</evidence>
<keyword evidence="8 9" id="KW-0472">Membrane</keyword>
<proteinExistence type="inferred from homology"/>
<accession>A0A0B1SQT7</accession>
<name>A0A0B1SQT7_OESDE</name>